<reference evidence="10 11" key="2">
    <citation type="journal article" date="2017" name="Genome Biol.">
        <title>New reference genome sequences of hot pepper reveal the massive evolution of plant disease-resistance genes by retroduplication.</title>
        <authorList>
            <person name="Kim S."/>
            <person name="Park J."/>
            <person name="Yeom S.I."/>
            <person name="Kim Y.M."/>
            <person name="Seo E."/>
            <person name="Kim K.T."/>
            <person name="Kim M.S."/>
            <person name="Lee J.M."/>
            <person name="Cheong K."/>
            <person name="Shin H.S."/>
            <person name="Kim S.B."/>
            <person name="Han K."/>
            <person name="Lee J."/>
            <person name="Park M."/>
            <person name="Lee H.A."/>
            <person name="Lee H.Y."/>
            <person name="Lee Y."/>
            <person name="Oh S."/>
            <person name="Lee J.H."/>
            <person name="Choi E."/>
            <person name="Choi E."/>
            <person name="Lee S.E."/>
            <person name="Jeon J."/>
            <person name="Kim H."/>
            <person name="Choi G."/>
            <person name="Song H."/>
            <person name="Lee J."/>
            <person name="Lee S.C."/>
            <person name="Kwon J.K."/>
            <person name="Lee H.Y."/>
            <person name="Koo N."/>
            <person name="Hong Y."/>
            <person name="Kim R.W."/>
            <person name="Kang W.H."/>
            <person name="Huh J.H."/>
            <person name="Kang B.C."/>
            <person name="Yang T.J."/>
            <person name="Lee Y.H."/>
            <person name="Bennetzen J.L."/>
            <person name="Choi D."/>
        </authorList>
    </citation>
    <scope>NUCLEOTIDE SEQUENCE [LARGE SCALE GENOMIC DNA]</scope>
    <source>
        <strain evidence="11">cv. CM334</strain>
    </source>
</reference>
<sequence>MCSPQKDMTNNYQGDLADIFRGGNSTTSGDQSSTSVVPVPDGWQFPSINYSASVIEEPTASLVQDFGDPFCNLRDPLLFHDLDMIPQASSSLFNPTQENNNHFGPNIDSPSMKIRRPNIFSTMLQISPTTKLAMSPCDIACSSPNSNVNVIGALVPTQDAIISPNSSKTCLVENSGLQISSPRNTGIKRRKSQAKKVVCIPAPAPANSRQGGEVVPSDLWAWRKYGQKPIKGSPYPRGYYRCSSSKGCSARKQVERSRTDPNMLVITYTSEHNHPWPTQRNALAGSTRSQPNNSKHTTTSKNNTNIMPNNSQYQGDTSFNEDEQNERNINHDNNVAQANISTYPKVKEEVAEEDLQQQLGEMRNVEFSKGSYQPILPDSSNQCHEDFFADLVELEADPLNFLFANTLSGDINEVGQKKAIDAFNLYNWSKDRNTNINNKGTQADT</sequence>
<keyword evidence="4" id="KW-0804">Transcription</keyword>
<dbReference type="InterPro" id="IPR003657">
    <property type="entry name" value="WRKY_dom"/>
</dbReference>
<evidence type="ECO:0000256" key="5">
    <source>
        <dbReference type="ARBA" id="ARBA00023242"/>
    </source>
</evidence>
<comment type="caution">
    <text evidence="10">The sequence shown here is derived from an EMBL/GenBank/DDBJ whole genome shotgun (WGS) entry which is preliminary data.</text>
</comment>
<dbReference type="InterPro" id="IPR036576">
    <property type="entry name" value="WRKY_dom_sf"/>
</dbReference>
<reference evidence="10 11" key="1">
    <citation type="journal article" date="2014" name="Nat. Genet.">
        <title>Genome sequence of the hot pepper provides insights into the evolution of pungency in Capsicum species.</title>
        <authorList>
            <person name="Kim S."/>
            <person name="Park M."/>
            <person name="Yeom S.I."/>
            <person name="Kim Y.M."/>
            <person name="Lee J.M."/>
            <person name="Lee H.A."/>
            <person name="Seo E."/>
            <person name="Choi J."/>
            <person name="Cheong K."/>
            <person name="Kim K.T."/>
            <person name="Jung K."/>
            <person name="Lee G.W."/>
            <person name="Oh S.K."/>
            <person name="Bae C."/>
            <person name="Kim S.B."/>
            <person name="Lee H.Y."/>
            <person name="Kim S.Y."/>
            <person name="Kim M.S."/>
            <person name="Kang B.C."/>
            <person name="Jo Y.D."/>
            <person name="Yang H.B."/>
            <person name="Jeong H.J."/>
            <person name="Kang W.H."/>
            <person name="Kwon J.K."/>
            <person name="Shin C."/>
            <person name="Lim J.Y."/>
            <person name="Park J.H."/>
            <person name="Huh J.H."/>
            <person name="Kim J.S."/>
            <person name="Kim B.D."/>
            <person name="Cohen O."/>
            <person name="Paran I."/>
            <person name="Suh M.C."/>
            <person name="Lee S.B."/>
            <person name="Kim Y.K."/>
            <person name="Shin Y."/>
            <person name="Noh S.J."/>
            <person name="Park J."/>
            <person name="Seo Y.S."/>
            <person name="Kwon S.Y."/>
            <person name="Kim H.A."/>
            <person name="Park J.M."/>
            <person name="Kim H.J."/>
            <person name="Choi S.B."/>
            <person name="Bosland P.W."/>
            <person name="Reeves G."/>
            <person name="Jo S.H."/>
            <person name="Lee B.W."/>
            <person name="Cho H.T."/>
            <person name="Choi H.S."/>
            <person name="Lee M.S."/>
            <person name="Yu Y."/>
            <person name="Do Choi Y."/>
            <person name="Park B.S."/>
            <person name="van Deynze A."/>
            <person name="Ashrafi H."/>
            <person name="Hill T."/>
            <person name="Kim W.T."/>
            <person name="Pai H.S."/>
            <person name="Ahn H.K."/>
            <person name="Yeam I."/>
            <person name="Giovannoni J.J."/>
            <person name="Rose J.K."/>
            <person name="Sorensen I."/>
            <person name="Lee S.J."/>
            <person name="Kim R.W."/>
            <person name="Choi I.Y."/>
            <person name="Choi B.S."/>
            <person name="Lim J.S."/>
            <person name="Lee Y.H."/>
            <person name="Choi D."/>
        </authorList>
    </citation>
    <scope>NUCLEOTIDE SEQUENCE [LARGE SCALE GENOMIC DNA]</scope>
    <source>
        <strain evidence="11">cv. CM334</strain>
    </source>
</reference>
<dbReference type="GO" id="GO:0000976">
    <property type="term" value="F:transcription cis-regulatory region binding"/>
    <property type="evidence" value="ECO:0000318"/>
    <property type="project" value="GO_Central"/>
</dbReference>
<feature type="region of interest" description="Disordered" evidence="8">
    <location>
        <begin position="92"/>
        <end position="111"/>
    </location>
</feature>
<keyword evidence="11" id="KW-1185">Reference proteome</keyword>
<dbReference type="EMBL" id="AYRZ02000002">
    <property type="protein sequence ID" value="PHT89316.1"/>
    <property type="molecule type" value="Genomic_DNA"/>
</dbReference>
<dbReference type="OMA" id="VASCQIN"/>
<dbReference type="PANTHER" id="PTHR32096:SF18">
    <property type="entry name" value="DISEASE RESISTANCE PROTEIN RRS1B-RELATED"/>
    <property type="match status" value="1"/>
</dbReference>
<keyword evidence="3" id="KW-0238">DNA-binding</keyword>
<dbReference type="AlphaFoldDB" id="A0A1U8FGY7"/>
<dbReference type="OrthoDB" id="1937086at2759"/>
<dbReference type="Gramene" id="PHT89316">
    <property type="protein sequence ID" value="PHT89316"/>
    <property type="gene ID" value="T459_04429"/>
</dbReference>
<proteinExistence type="inferred from homology"/>
<gene>
    <name evidence="10" type="ORF">T459_04429</name>
</gene>
<comment type="function">
    <text evidence="6">Transcription factor. Interacts specifically with the W box (5'-(T)TGAC[CT]-3'), a frequently occurring elicitor-responsive cis-acting element.</text>
</comment>
<organism evidence="10 11">
    <name type="scientific">Capsicum annuum</name>
    <name type="common">Capsicum pepper</name>
    <dbReference type="NCBI Taxonomy" id="4072"/>
    <lineage>
        <taxon>Eukaryota</taxon>
        <taxon>Viridiplantae</taxon>
        <taxon>Streptophyta</taxon>
        <taxon>Embryophyta</taxon>
        <taxon>Tracheophyta</taxon>
        <taxon>Spermatophyta</taxon>
        <taxon>Magnoliopsida</taxon>
        <taxon>eudicotyledons</taxon>
        <taxon>Gunneridae</taxon>
        <taxon>Pentapetalae</taxon>
        <taxon>asterids</taxon>
        <taxon>lamiids</taxon>
        <taxon>Solanales</taxon>
        <taxon>Solanaceae</taxon>
        <taxon>Solanoideae</taxon>
        <taxon>Capsiceae</taxon>
        <taxon>Capsicum</taxon>
    </lineage>
</organism>
<dbReference type="Gene3D" id="2.20.25.80">
    <property type="entry name" value="WRKY domain"/>
    <property type="match status" value="1"/>
</dbReference>
<evidence type="ECO:0000313" key="10">
    <source>
        <dbReference type="EMBL" id="PHT89316.1"/>
    </source>
</evidence>
<dbReference type="GO" id="GO:0003700">
    <property type="term" value="F:DNA-binding transcription factor activity"/>
    <property type="evidence" value="ECO:0000318"/>
    <property type="project" value="GO_Central"/>
</dbReference>
<dbReference type="Proteomes" id="UP000222542">
    <property type="component" value="Unassembled WGS sequence"/>
</dbReference>
<dbReference type="SMR" id="A0A1U8FGY7"/>
<feature type="domain" description="WRKY" evidence="9">
    <location>
        <begin position="211"/>
        <end position="277"/>
    </location>
</feature>
<dbReference type="PANTHER" id="PTHR32096">
    <property type="entry name" value="WRKY TRANSCRIPTION FACTOR 30-RELATED-RELATED"/>
    <property type="match status" value="1"/>
</dbReference>
<comment type="subcellular location">
    <subcellularLocation>
        <location evidence="1">Nucleus</location>
    </subcellularLocation>
</comment>
<dbReference type="Pfam" id="PF03106">
    <property type="entry name" value="WRKY"/>
    <property type="match status" value="1"/>
</dbReference>
<evidence type="ECO:0000256" key="4">
    <source>
        <dbReference type="ARBA" id="ARBA00023163"/>
    </source>
</evidence>
<feature type="compositionally biased region" description="Polar residues" evidence="8">
    <location>
        <begin position="23"/>
        <end position="36"/>
    </location>
</feature>
<evidence type="ECO:0000259" key="9">
    <source>
        <dbReference type="PROSITE" id="PS50811"/>
    </source>
</evidence>
<dbReference type="SMART" id="SM00774">
    <property type="entry name" value="WRKY"/>
    <property type="match status" value="1"/>
</dbReference>
<dbReference type="SUPFAM" id="SSF118290">
    <property type="entry name" value="WRKY DNA-binding domain"/>
    <property type="match status" value="1"/>
</dbReference>
<evidence type="ECO:0000256" key="1">
    <source>
        <dbReference type="ARBA" id="ARBA00004123"/>
    </source>
</evidence>
<evidence type="ECO:0000256" key="3">
    <source>
        <dbReference type="ARBA" id="ARBA00023125"/>
    </source>
</evidence>
<dbReference type="FunFam" id="2.20.25.80:FF:000005">
    <property type="entry name" value="probable WRKY transcription factor 14"/>
    <property type="match status" value="1"/>
</dbReference>
<dbReference type="PROSITE" id="PS50811">
    <property type="entry name" value="WRKY"/>
    <property type="match status" value="1"/>
</dbReference>
<feature type="region of interest" description="Disordered" evidence="8">
    <location>
        <begin position="272"/>
        <end position="324"/>
    </location>
</feature>
<dbReference type="InterPro" id="IPR044810">
    <property type="entry name" value="WRKY_plant"/>
</dbReference>
<dbReference type="KEGG" id="cann:107857635"/>
<dbReference type="GO" id="GO:0005634">
    <property type="term" value="C:nucleus"/>
    <property type="evidence" value="ECO:0000318"/>
    <property type="project" value="GO_Central"/>
</dbReference>
<feature type="compositionally biased region" description="Low complexity" evidence="8">
    <location>
        <begin position="292"/>
        <end position="305"/>
    </location>
</feature>
<comment type="similarity">
    <text evidence="7">Belongs to the WRKY group II-e family.</text>
</comment>
<accession>A0A1U8FGY7</accession>
<protein>
    <submittedName>
        <fullName evidence="10">WRKY transcription factor 22</fullName>
    </submittedName>
</protein>
<evidence type="ECO:0000256" key="6">
    <source>
        <dbReference type="ARBA" id="ARBA00059805"/>
    </source>
</evidence>
<evidence type="ECO:0000256" key="8">
    <source>
        <dbReference type="SAM" id="MobiDB-lite"/>
    </source>
</evidence>
<feature type="region of interest" description="Disordered" evidence="8">
    <location>
        <begin position="15"/>
        <end position="38"/>
    </location>
</feature>
<name>A0A1U8FGY7_CAPAN</name>
<evidence type="ECO:0000313" key="11">
    <source>
        <dbReference type="Proteomes" id="UP000222542"/>
    </source>
</evidence>
<keyword evidence="2" id="KW-0805">Transcription regulation</keyword>
<feature type="compositionally biased region" description="Polar residues" evidence="8">
    <location>
        <begin position="306"/>
        <end position="318"/>
    </location>
</feature>
<evidence type="ECO:0000256" key="2">
    <source>
        <dbReference type="ARBA" id="ARBA00023015"/>
    </source>
</evidence>
<evidence type="ECO:0000256" key="7">
    <source>
        <dbReference type="ARBA" id="ARBA00060761"/>
    </source>
</evidence>
<feature type="compositionally biased region" description="Polar residues" evidence="8">
    <location>
        <begin position="92"/>
        <end position="103"/>
    </location>
</feature>
<dbReference type="STRING" id="4072.A0A1U8FGY7"/>
<keyword evidence="5" id="KW-0539">Nucleus</keyword>
<feature type="compositionally biased region" description="Polar residues" evidence="8">
    <location>
        <begin position="276"/>
        <end position="291"/>
    </location>
</feature>